<dbReference type="PANTHER" id="PTHR37816">
    <property type="entry name" value="YALI0E33011P"/>
    <property type="match status" value="1"/>
</dbReference>
<dbReference type="EMBL" id="JAGSPC010000001">
    <property type="protein sequence ID" value="MBV7259944.1"/>
    <property type="molecule type" value="Genomic_DNA"/>
</dbReference>
<evidence type="ECO:0000313" key="2">
    <source>
        <dbReference type="Proteomes" id="UP001138681"/>
    </source>
</evidence>
<evidence type="ECO:0000313" key="1">
    <source>
        <dbReference type="EMBL" id="MBV7259944.1"/>
    </source>
</evidence>
<protein>
    <submittedName>
        <fullName evidence="1">Topology modulation protein</fullName>
    </submittedName>
</protein>
<name>A0A9X1JMZ8_9SPHN</name>
<reference evidence="1" key="1">
    <citation type="submission" date="2021-04" db="EMBL/GenBank/DDBJ databases">
        <authorList>
            <person name="Pira H."/>
            <person name="Risdian C."/>
            <person name="Wink J."/>
        </authorList>
    </citation>
    <scope>NUCLEOTIDE SEQUENCE</scope>
    <source>
        <strain evidence="1">WH158</strain>
    </source>
</reference>
<dbReference type="InterPro" id="IPR052922">
    <property type="entry name" value="Cytidylate_Kinase-2"/>
</dbReference>
<dbReference type="AlphaFoldDB" id="A0A9X1JMZ8"/>
<keyword evidence="2" id="KW-1185">Reference proteome</keyword>
<dbReference type="PANTHER" id="PTHR37816:SF3">
    <property type="entry name" value="MODULATES DNA TOPOLOGY"/>
    <property type="match status" value="1"/>
</dbReference>
<accession>A0A9X1JMZ8</accession>
<comment type="caution">
    <text evidence="1">The sequence shown here is derived from an EMBL/GenBank/DDBJ whole genome shotgun (WGS) entry which is preliminary data.</text>
</comment>
<proteinExistence type="predicted"/>
<organism evidence="1 2">
    <name type="scientific">Erythrobacter crassostreae</name>
    <dbReference type="NCBI Taxonomy" id="2828328"/>
    <lineage>
        <taxon>Bacteria</taxon>
        <taxon>Pseudomonadati</taxon>
        <taxon>Pseudomonadota</taxon>
        <taxon>Alphaproteobacteria</taxon>
        <taxon>Sphingomonadales</taxon>
        <taxon>Erythrobacteraceae</taxon>
        <taxon>Erythrobacter/Porphyrobacter group</taxon>
        <taxon>Erythrobacter</taxon>
    </lineage>
</organism>
<gene>
    <name evidence="1" type="ORF">KCG46_10235</name>
</gene>
<dbReference type="RefSeq" id="WP_218405120.1">
    <property type="nucleotide sequence ID" value="NZ_JAGSPC010000001.1"/>
</dbReference>
<dbReference type="Proteomes" id="UP001138681">
    <property type="component" value="Unassembled WGS sequence"/>
</dbReference>
<sequence>MVIGPCGAGKSTVSGKLAAMLDLPLIHIDQLHWSAGWVEGGREELKTSLGSITAQDRWVIDGNYKGSMDVRLERADTVVYLDYPIPLCFWRAVKRVWKYHGRSRPDMTEGCPERFDPEFFLYIINWNRKVRPITEALLAKTQTPILRFKHPDALEAWLNSLETTA</sequence>